<dbReference type="Pfam" id="PF18944">
    <property type="entry name" value="DUF5691"/>
    <property type="match status" value="1"/>
</dbReference>
<organism evidence="1 2">
    <name type="scientific">Streptomyces meridianus</name>
    <dbReference type="NCBI Taxonomy" id="2938945"/>
    <lineage>
        <taxon>Bacteria</taxon>
        <taxon>Bacillati</taxon>
        <taxon>Actinomycetota</taxon>
        <taxon>Actinomycetes</taxon>
        <taxon>Kitasatosporales</taxon>
        <taxon>Streptomycetaceae</taxon>
        <taxon>Streptomyces</taxon>
    </lineage>
</organism>
<gene>
    <name evidence="1" type="ORF">M1E25_25050</name>
</gene>
<evidence type="ECO:0000313" key="1">
    <source>
        <dbReference type="EMBL" id="MCM2580564.1"/>
    </source>
</evidence>
<accession>A0ABT0XFF7</accession>
<protein>
    <submittedName>
        <fullName evidence="1">DUF5691 domain-containing protein</fullName>
    </submittedName>
</protein>
<reference evidence="1" key="1">
    <citation type="journal article" date="2023" name="Int. J. Syst. Evol. Microbiol.">
        <title>Streptomyces meridianus sp. nov. isolated from brackish water of the Tagus estuary in Alcochete, Portugal.</title>
        <authorList>
            <person name="Santos J.D.N."/>
            <person name="Klimek D."/>
            <person name="Calusinska M."/>
            <person name="Lobo Da Cunha A."/>
            <person name="Catita J."/>
            <person name="Goncalves H."/>
            <person name="Gonzalez I."/>
            <person name="Reyes F."/>
            <person name="Lage O.M."/>
        </authorList>
    </citation>
    <scope>NUCLEOTIDE SEQUENCE</scope>
    <source>
        <strain evidence="1">MTZ3.1</strain>
    </source>
</reference>
<name>A0ABT0XFF7_9ACTN</name>
<keyword evidence="2" id="KW-1185">Reference proteome</keyword>
<dbReference type="Proteomes" id="UP001167160">
    <property type="component" value="Unassembled WGS sequence"/>
</dbReference>
<sequence length="534" mass="56226">MSGTCPPAVPDTAWEDLVSAALLGTERRPIPAAGDRDPAAALLDAAAVRTLERRAGLLPAVARPLPSPAPADPRDPLPPAARHRLATLLADRAAGGRRGTAPVLAELLPQWLTAANRHGYRAPDDLLPGLLDAARARSDLRDGVLTFAGPRGRWLAGLNPDWKFALRAAATGAAGAAVPSDPAGVHRLWEEGLFAERTALLTALRQRDPAGGLDLLRSSWPAERAEDRLMFLDALRTGLGPADEAFLEEVLGDRSRNVRTLASELLALLPGSALSERMARRAAACVVPQRTPGGVVVVVEAPHECDAGMQRDGITVRPPSGRGERSWWLSRLLESAPLGLWGERFGGLTPEEIVALPVADGRQEELHAAWGRAAVARGDVDWSRALLGSPLAADAGATAGERTAMLAVLPADERAEWVAGHVSAYGPGDAFQFLGACAVPWSEPLGRAVVDALDIARDAGGYPWSLSGVMGLAERCLDPELSGRLEALTVAAEEPAGPAPGTEGYWSEAFQRLAGTLRLRAALHRELDDPGAEG</sequence>
<comment type="caution">
    <text evidence="1">The sequence shown here is derived from an EMBL/GenBank/DDBJ whole genome shotgun (WGS) entry which is preliminary data.</text>
</comment>
<dbReference type="InterPro" id="IPR043746">
    <property type="entry name" value="DUF5691"/>
</dbReference>
<proteinExistence type="predicted"/>
<evidence type="ECO:0000313" key="2">
    <source>
        <dbReference type="Proteomes" id="UP001167160"/>
    </source>
</evidence>
<dbReference type="EMBL" id="JAMQGM010000072">
    <property type="protein sequence ID" value="MCM2580564.1"/>
    <property type="molecule type" value="Genomic_DNA"/>
</dbReference>